<dbReference type="EMBL" id="JAWXYB010000018">
    <property type="protein sequence ID" value="MDX5931456.1"/>
    <property type="molecule type" value="Genomic_DNA"/>
</dbReference>
<comment type="similarity">
    <text evidence="8">Belongs to the TsuA/YedE (TC 9.B.102) family.</text>
</comment>
<keyword evidence="6 9" id="KW-1133">Transmembrane helix</keyword>
<dbReference type="Pfam" id="PF04143">
    <property type="entry name" value="Sulf_transp"/>
    <property type="match status" value="1"/>
</dbReference>
<dbReference type="Proteomes" id="UP001279553">
    <property type="component" value="Unassembled WGS sequence"/>
</dbReference>
<evidence type="ECO:0000256" key="2">
    <source>
        <dbReference type="ARBA" id="ARBA00022448"/>
    </source>
</evidence>
<evidence type="ECO:0000313" key="11">
    <source>
        <dbReference type="Proteomes" id="UP001279553"/>
    </source>
</evidence>
<evidence type="ECO:0000256" key="1">
    <source>
        <dbReference type="ARBA" id="ARBA00004429"/>
    </source>
</evidence>
<keyword evidence="4" id="KW-0997">Cell inner membrane</keyword>
<evidence type="ECO:0000256" key="9">
    <source>
        <dbReference type="SAM" id="Phobius"/>
    </source>
</evidence>
<feature type="transmembrane region" description="Helical" evidence="9">
    <location>
        <begin position="145"/>
        <end position="169"/>
    </location>
</feature>
<evidence type="ECO:0000256" key="6">
    <source>
        <dbReference type="ARBA" id="ARBA00022989"/>
    </source>
</evidence>
<dbReference type="AlphaFoldDB" id="A0AAW9DS53"/>
<keyword evidence="7 9" id="KW-0472">Membrane</keyword>
<evidence type="ECO:0000313" key="10">
    <source>
        <dbReference type="EMBL" id="MDX5931456.1"/>
    </source>
</evidence>
<accession>A0AAW9DS53</accession>
<feature type="transmembrane region" description="Helical" evidence="9">
    <location>
        <begin position="77"/>
        <end position="95"/>
    </location>
</feature>
<dbReference type="RefSeq" id="WP_319614370.1">
    <property type="nucleotide sequence ID" value="NZ_JAWXYB010000018.1"/>
</dbReference>
<proteinExistence type="inferred from homology"/>
<dbReference type="PANTHER" id="PTHR30574:SF1">
    <property type="entry name" value="SULPHUR TRANSPORT DOMAIN-CONTAINING PROTEIN"/>
    <property type="match status" value="1"/>
</dbReference>
<dbReference type="GO" id="GO:0005886">
    <property type="term" value="C:plasma membrane"/>
    <property type="evidence" value="ECO:0007669"/>
    <property type="project" value="UniProtKB-SubCell"/>
</dbReference>
<feature type="transmembrane region" description="Helical" evidence="9">
    <location>
        <begin position="17"/>
        <end position="38"/>
    </location>
</feature>
<sequence>MSQANPRPQPRPRWNPYLSGIALGVVLFATFFVSGHGLGVTGATTSMTAVTVAAVAPHAIGPQDYLAAYARAGLNSWIVWEVLGVVIGALAGSLIGRRFNAQIDGPPRLRSFGRLGLAILGGAVSGFGARMAMGCTSGMGLSGSAPLAVAGFLFLIGFFAAGVAFGTVFKPLWQRKSFS</sequence>
<protein>
    <submittedName>
        <fullName evidence="10">YeeE/YedE thiosulfate transporter family protein</fullName>
    </submittedName>
</protein>
<reference evidence="10 11" key="1">
    <citation type="submission" date="2023-11" db="EMBL/GenBank/DDBJ databases">
        <title>MicrobeMod: A computational toolkit for identifying prokaryotic methylation and restriction-modification with nanopore sequencing.</title>
        <authorList>
            <person name="Crits-Christoph A."/>
            <person name="Kang S.C."/>
            <person name="Lee H."/>
            <person name="Ostrov N."/>
        </authorList>
    </citation>
    <scope>NUCLEOTIDE SEQUENCE [LARGE SCALE GENOMIC DNA]</scope>
    <source>
        <strain evidence="10 11">DSMZ 700</strain>
    </source>
</reference>
<comment type="caution">
    <text evidence="10">The sequence shown here is derived from an EMBL/GenBank/DDBJ whole genome shotgun (WGS) entry which is preliminary data.</text>
</comment>
<keyword evidence="3" id="KW-1003">Cell membrane</keyword>
<feature type="transmembrane region" description="Helical" evidence="9">
    <location>
        <begin position="115"/>
        <end position="133"/>
    </location>
</feature>
<keyword evidence="11" id="KW-1185">Reference proteome</keyword>
<gene>
    <name evidence="10" type="ORF">SIL87_11820</name>
</gene>
<keyword evidence="5 9" id="KW-0812">Transmembrane</keyword>
<comment type="subcellular location">
    <subcellularLocation>
        <location evidence="1">Cell inner membrane</location>
        <topology evidence="1">Multi-pass membrane protein</topology>
    </subcellularLocation>
</comment>
<organism evidence="10 11">
    <name type="scientific">Acidiphilium acidophilum</name>
    <name type="common">Thiobacillus acidophilus</name>
    <dbReference type="NCBI Taxonomy" id="76588"/>
    <lineage>
        <taxon>Bacteria</taxon>
        <taxon>Pseudomonadati</taxon>
        <taxon>Pseudomonadota</taxon>
        <taxon>Alphaproteobacteria</taxon>
        <taxon>Acetobacterales</taxon>
        <taxon>Acidocellaceae</taxon>
        <taxon>Acidiphilium</taxon>
    </lineage>
</organism>
<evidence type="ECO:0000256" key="7">
    <source>
        <dbReference type="ARBA" id="ARBA00023136"/>
    </source>
</evidence>
<dbReference type="PANTHER" id="PTHR30574">
    <property type="entry name" value="INNER MEMBRANE PROTEIN YEDE"/>
    <property type="match status" value="1"/>
</dbReference>
<keyword evidence="2" id="KW-0813">Transport</keyword>
<evidence type="ECO:0000256" key="8">
    <source>
        <dbReference type="ARBA" id="ARBA00035655"/>
    </source>
</evidence>
<dbReference type="InterPro" id="IPR007272">
    <property type="entry name" value="Sulf_transp_TsuA/YedE"/>
</dbReference>
<evidence type="ECO:0000256" key="3">
    <source>
        <dbReference type="ARBA" id="ARBA00022475"/>
    </source>
</evidence>
<evidence type="ECO:0000256" key="5">
    <source>
        <dbReference type="ARBA" id="ARBA00022692"/>
    </source>
</evidence>
<evidence type="ECO:0000256" key="4">
    <source>
        <dbReference type="ARBA" id="ARBA00022519"/>
    </source>
</evidence>
<name>A0AAW9DS53_ACIAO</name>